<name>A0AAW1I8M9_POPJA</name>
<proteinExistence type="predicted"/>
<evidence type="ECO:0000313" key="3">
    <source>
        <dbReference type="Proteomes" id="UP001458880"/>
    </source>
</evidence>
<gene>
    <name evidence="2" type="ORF">QE152_g37956</name>
</gene>
<evidence type="ECO:0000256" key="1">
    <source>
        <dbReference type="SAM" id="MobiDB-lite"/>
    </source>
</evidence>
<dbReference type="AlphaFoldDB" id="A0AAW1I8M9"/>
<comment type="caution">
    <text evidence="2">The sequence shown here is derived from an EMBL/GenBank/DDBJ whole genome shotgun (WGS) entry which is preliminary data.</text>
</comment>
<feature type="compositionally biased region" description="Basic and acidic residues" evidence="1">
    <location>
        <begin position="22"/>
        <end position="34"/>
    </location>
</feature>
<dbReference type="EMBL" id="JASPKY010000771">
    <property type="protein sequence ID" value="KAK9685546.1"/>
    <property type="molecule type" value="Genomic_DNA"/>
</dbReference>
<dbReference type="Proteomes" id="UP001458880">
    <property type="component" value="Unassembled WGS sequence"/>
</dbReference>
<evidence type="ECO:0000313" key="2">
    <source>
        <dbReference type="EMBL" id="KAK9685546.1"/>
    </source>
</evidence>
<feature type="compositionally biased region" description="Acidic residues" evidence="1">
    <location>
        <begin position="35"/>
        <end position="54"/>
    </location>
</feature>
<organism evidence="2 3">
    <name type="scientific">Popillia japonica</name>
    <name type="common">Japanese beetle</name>
    <dbReference type="NCBI Taxonomy" id="7064"/>
    <lineage>
        <taxon>Eukaryota</taxon>
        <taxon>Metazoa</taxon>
        <taxon>Ecdysozoa</taxon>
        <taxon>Arthropoda</taxon>
        <taxon>Hexapoda</taxon>
        <taxon>Insecta</taxon>
        <taxon>Pterygota</taxon>
        <taxon>Neoptera</taxon>
        <taxon>Endopterygota</taxon>
        <taxon>Coleoptera</taxon>
        <taxon>Polyphaga</taxon>
        <taxon>Scarabaeiformia</taxon>
        <taxon>Scarabaeidae</taxon>
        <taxon>Rutelinae</taxon>
        <taxon>Popillia</taxon>
    </lineage>
</organism>
<protein>
    <submittedName>
        <fullName evidence="2">Uncharacterized protein</fullName>
    </submittedName>
</protein>
<accession>A0AAW1I8M9</accession>
<keyword evidence="3" id="KW-1185">Reference proteome</keyword>
<feature type="region of interest" description="Disordered" evidence="1">
    <location>
        <begin position="1"/>
        <end position="63"/>
    </location>
</feature>
<sequence>MWKVINEESDDDNTLAAEVGSETDHISESDHNTDTDEEEPETVEFDDDGDEESDSSSSSQSKLYLGKDGTRWLKKVTPKNVCTRSPNIISHLPGPKGQTKSATTPLAAWNCMISDNIIY</sequence>
<reference evidence="2 3" key="1">
    <citation type="journal article" date="2024" name="BMC Genomics">
        <title>De novo assembly and annotation of Popillia japonica's genome with initial clues to its potential as an invasive pest.</title>
        <authorList>
            <person name="Cucini C."/>
            <person name="Boschi S."/>
            <person name="Funari R."/>
            <person name="Cardaioli E."/>
            <person name="Iannotti N."/>
            <person name="Marturano G."/>
            <person name="Paoli F."/>
            <person name="Bruttini M."/>
            <person name="Carapelli A."/>
            <person name="Frati F."/>
            <person name="Nardi F."/>
        </authorList>
    </citation>
    <scope>NUCLEOTIDE SEQUENCE [LARGE SCALE GENOMIC DNA]</scope>
    <source>
        <strain evidence="2">DMR45628</strain>
    </source>
</reference>